<proteinExistence type="inferred from homology"/>
<reference evidence="10 11" key="1">
    <citation type="submission" date="2015-04" db="EMBL/GenBank/DDBJ databases">
        <title>Whole genome shotgun sequence of Sphingomonas changbaiensis NBRC 104936.</title>
        <authorList>
            <person name="Katano-Makiyama Y."/>
            <person name="Hosoyama A."/>
            <person name="Hashimoto M."/>
            <person name="Noguchi M."/>
            <person name="Tsuchikane K."/>
            <person name="Ohji S."/>
            <person name="Yamazoe A."/>
            <person name="Ichikawa N."/>
            <person name="Kimura A."/>
            <person name="Fujita N."/>
        </authorList>
    </citation>
    <scope>NUCLEOTIDE SEQUENCE [LARGE SCALE GENOMIC DNA]</scope>
    <source>
        <strain evidence="10 11">NBRC 104936</strain>
    </source>
</reference>
<dbReference type="PANTHER" id="PTHR30435:SF18">
    <property type="entry name" value="FLAGELLAR BASAL-BODY ROD PROTEIN FLGF"/>
    <property type="match status" value="1"/>
</dbReference>
<evidence type="ECO:0000256" key="6">
    <source>
        <dbReference type="RuleBase" id="RU362116"/>
    </source>
</evidence>
<dbReference type="Pfam" id="PF00460">
    <property type="entry name" value="Flg_bb_rod"/>
    <property type="match status" value="1"/>
</dbReference>
<comment type="subcellular location">
    <subcellularLocation>
        <location evidence="1 6">Bacterial flagellum basal body</location>
    </subcellularLocation>
</comment>
<dbReference type="NCBIfam" id="TIGR03506">
    <property type="entry name" value="FlgEFG_subfam"/>
    <property type="match status" value="1"/>
</dbReference>
<dbReference type="AlphaFoldDB" id="A0A0E9MQL6"/>
<accession>A0A0E9MQL6</accession>
<evidence type="ECO:0000256" key="2">
    <source>
        <dbReference type="ARBA" id="ARBA00009677"/>
    </source>
</evidence>
<evidence type="ECO:0000256" key="1">
    <source>
        <dbReference type="ARBA" id="ARBA00004117"/>
    </source>
</evidence>
<dbReference type="InterPro" id="IPR053967">
    <property type="entry name" value="LlgE_F_G-like_D1"/>
</dbReference>
<dbReference type="SUPFAM" id="SSF117143">
    <property type="entry name" value="Flagellar hook protein flgE"/>
    <property type="match status" value="1"/>
</dbReference>
<evidence type="ECO:0000313" key="10">
    <source>
        <dbReference type="EMBL" id="GAO39788.1"/>
    </source>
</evidence>
<dbReference type="InterPro" id="IPR037925">
    <property type="entry name" value="FlgE/F/G-like"/>
</dbReference>
<sequence>MDRLVYTAYSGMRGRMAAQGAIANNMANASTVGFRADTFNFEQLALKGTGFDSRALTSEEVVDADRKAGPVVSTGRDLDVAINGDAWMAVQAGDGEEAYTRRGDLTIAPSGVLQTGDGFPVIGNSGPITIPPAQKVTIAADGSVLIVPPGGQIDKPQTIDRLKLVDPKGSVTLKGMDNLLRVKDGGTLPANLDATVKSGALEQSNVNVTETLIQMIENQRSYEVQAKMLSTAKDMDDGGASLMRLP</sequence>
<dbReference type="RefSeq" id="WP_046348594.1">
    <property type="nucleotide sequence ID" value="NZ_BBWU01000039.1"/>
</dbReference>
<dbReference type="InterPro" id="IPR012836">
    <property type="entry name" value="FlgF"/>
</dbReference>
<dbReference type="EMBL" id="BBWU01000039">
    <property type="protein sequence ID" value="GAO39788.1"/>
    <property type="molecule type" value="Genomic_DNA"/>
</dbReference>
<dbReference type="GO" id="GO:0071978">
    <property type="term" value="P:bacterial-type flagellum-dependent swarming motility"/>
    <property type="evidence" value="ECO:0007669"/>
    <property type="project" value="TreeGrafter"/>
</dbReference>
<keyword evidence="10" id="KW-0969">Cilium</keyword>
<dbReference type="Proteomes" id="UP000033202">
    <property type="component" value="Unassembled WGS sequence"/>
</dbReference>
<dbReference type="PANTHER" id="PTHR30435">
    <property type="entry name" value="FLAGELLAR PROTEIN"/>
    <property type="match status" value="1"/>
</dbReference>
<keyword evidence="3 6" id="KW-0975">Bacterial flagellum</keyword>
<feature type="domain" description="Flagellar basal-body/hook protein C-terminal" evidence="8">
    <location>
        <begin position="198"/>
        <end position="238"/>
    </location>
</feature>
<dbReference type="NCBIfam" id="TIGR02490">
    <property type="entry name" value="flgF"/>
    <property type="match status" value="1"/>
</dbReference>
<evidence type="ECO:0000313" key="11">
    <source>
        <dbReference type="Proteomes" id="UP000033202"/>
    </source>
</evidence>
<dbReference type="NCBIfam" id="NF009280">
    <property type="entry name" value="PRK12640.1"/>
    <property type="match status" value="1"/>
</dbReference>
<evidence type="ECO:0000259" key="8">
    <source>
        <dbReference type="Pfam" id="PF06429"/>
    </source>
</evidence>
<gene>
    <name evidence="10" type="primary">flgF</name>
    <name evidence="10" type="ORF">SCH01S_39_00730</name>
</gene>
<name>A0A0E9MQL6_9SPHN</name>
<dbReference type="Pfam" id="PF22692">
    <property type="entry name" value="LlgE_F_G_D1"/>
    <property type="match status" value="1"/>
</dbReference>
<evidence type="ECO:0000256" key="5">
    <source>
        <dbReference type="ARBA" id="ARBA00040228"/>
    </source>
</evidence>
<evidence type="ECO:0000256" key="4">
    <source>
        <dbReference type="ARBA" id="ARBA00038560"/>
    </source>
</evidence>
<dbReference type="InterPro" id="IPR020013">
    <property type="entry name" value="Flagellar_FlgE/F/G"/>
</dbReference>
<evidence type="ECO:0000259" key="9">
    <source>
        <dbReference type="Pfam" id="PF22692"/>
    </source>
</evidence>
<dbReference type="Pfam" id="PF06429">
    <property type="entry name" value="Flg_bbr_C"/>
    <property type="match status" value="1"/>
</dbReference>
<dbReference type="InterPro" id="IPR001444">
    <property type="entry name" value="Flag_bb_rod_N"/>
</dbReference>
<keyword evidence="11" id="KW-1185">Reference proteome</keyword>
<comment type="caution">
    <text evidence="10">The sequence shown here is derived from an EMBL/GenBank/DDBJ whole genome shotgun (WGS) entry which is preliminary data.</text>
</comment>
<feature type="domain" description="Flagellar basal body rod protein N-terminal" evidence="7">
    <location>
        <begin position="6"/>
        <end position="35"/>
    </location>
</feature>
<keyword evidence="10" id="KW-0966">Cell projection</keyword>
<dbReference type="STRING" id="1219043.SCH01S_39_00730"/>
<organism evidence="10 11">
    <name type="scientific">Sphingomonas changbaiensis NBRC 104936</name>
    <dbReference type="NCBI Taxonomy" id="1219043"/>
    <lineage>
        <taxon>Bacteria</taxon>
        <taxon>Pseudomonadati</taxon>
        <taxon>Pseudomonadota</taxon>
        <taxon>Alphaproteobacteria</taxon>
        <taxon>Sphingomonadales</taxon>
        <taxon>Sphingomonadaceae</taxon>
        <taxon>Sphingomonas</taxon>
    </lineage>
</organism>
<evidence type="ECO:0000259" key="7">
    <source>
        <dbReference type="Pfam" id="PF00460"/>
    </source>
</evidence>
<comment type="similarity">
    <text evidence="2 6">Belongs to the flagella basal body rod proteins family.</text>
</comment>
<protein>
    <recommendedName>
        <fullName evidence="5 6">Flagellar basal-body rod protein FlgF</fullName>
    </recommendedName>
</protein>
<keyword evidence="10" id="KW-0282">Flagellum</keyword>
<evidence type="ECO:0000256" key="3">
    <source>
        <dbReference type="ARBA" id="ARBA00023143"/>
    </source>
</evidence>
<comment type="subunit">
    <text evidence="4 6">The basal body constitutes a major portion of the flagellar organelle and consists of five rings (E,L,P,S, and M) mounted on a central rod. The rod consists of about 26 subunits of FlgG in the distal portion, and FlgB, FlgC and FlgF are thought to build up the proximal portion of the rod with about 6 subunits each.</text>
</comment>
<dbReference type="GO" id="GO:0030694">
    <property type="term" value="C:bacterial-type flagellum basal body, rod"/>
    <property type="evidence" value="ECO:0007669"/>
    <property type="project" value="UniProtKB-UniRule"/>
</dbReference>
<feature type="domain" description="Flagellar hook protein FlgE/F/G-like D1" evidence="9">
    <location>
        <begin position="81"/>
        <end position="145"/>
    </location>
</feature>
<dbReference type="OrthoDB" id="9804559at2"/>
<dbReference type="InterPro" id="IPR010930">
    <property type="entry name" value="Flg_bb/hook_C_dom"/>
</dbReference>